<protein>
    <submittedName>
        <fullName evidence="2">Uncharacterized protein</fullName>
    </submittedName>
</protein>
<sequence>MQDTPDQTPDPDPAPAPAADPAPGDPRDPLDPHVLTGLDLPPERLRAVAAAFADIRAAIEELRALDLGETHPAVVFQPWRGPR</sequence>
<keyword evidence="3" id="KW-1185">Reference proteome</keyword>
<evidence type="ECO:0000256" key="1">
    <source>
        <dbReference type="SAM" id="MobiDB-lite"/>
    </source>
</evidence>
<feature type="region of interest" description="Disordered" evidence="1">
    <location>
        <begin position="1"/>
        <end position="38"/>
    </location>
</feature>
<organism evidence="2 3">
    <name type="scientific">Paralimibaculum aggregatum</name>
    <dbReference type="NCBI Taxonomy" id="3036245"/>
    <lineage>
        <taxon>Bacteria</taxon>
        <taxon>Pseudomonadati</taxon>
        <taxon>Pseudomonadota</taxon>
        <taxon>Alphaproteobacteria</taxon>
        <taxon>Rhodobacterales</taxon>
        <taxon>Paracoccaceae</taxon>
        <taxon>Paralimibaculum</taxon>
    </lineage>
</organism>
<reference evidence="2 3" key="1">
    <citation type="submission" date="2023-04" db="EMBL/GenBank/DDBJ databases">
        <title>Marinoamorphus aggregata gen. nov., sp. Nov., isolate from tissue of brittle star Ophioplocus japonicus.</title>
        <authorList>
            <person name="Kawano K."/>
            <person name="Sawayama S."/>
            <person name="Nakagawa S."/>
        </authorList>
    </citation>
    <scope>NUCLEOTIDE SEQUENCE [LARGE SCALE GENOMIC DNA]</scope>
    <source>
        <strain evidence="2 3">NKW23</strain>
    </source>
</reference>
<dbReference type="EMBL" id="BSYI01000012">
    <property type="protein sequence ID" value="GMG82639.1"/>
    <property type="molecule type" value="Genomic_DNA"/>
</dbReference>
<dbReference type="Proteomes" id="UP001239909">
    <property type="component" value="Unassembled WGS sequence"/>
</dbReference>
<name>A0ABQ6LH60_9RHOB</name>
<comment type="caution">
    <text evidence="2">The sequence shown here is derived from an EMBL/GenBank/DDBJ whole genome shotgun (WGS) entry which is preliminary data.</text>
</comment>
<proteinExistence type="predicted"/>
<evidence type="ECO:0000313" key="2">
    <source>
        <dbReference type="EMBL" id="GMG82639.1"/>
    </source>
</evidence>
<accession>A0ABQ6LH60</accession>
<gene>
    <name evidence="2" type="ORF">LNKW23_18520</name>
</gene>
<feature type="compositionally biased region" description="Pro residues" evidence="1">
    <location>
        <begin position="8"/>
        <end position="24"/>
    </location>
</feature>
<evidence type="ECO:0000313" key="3">
    <source>
        <dbReference type="Proteomes" id="UP001239909"/>
    </source>
</evidence>
<dbReference type="RefSeq" id="WP_285671426.1">
    <property type="nucleotide sequence ID" value="NZ_BSYI01000012.1"/>
</dbReference>